<dbReference type="EMBL" id="JAUTAN010000001">
    <property type="protein sequence ID" value="MDQ1103833.1"/>
    <property type="molecule type" value="Genomic_DNA"/>
</dbReference>
<dbReference type="InterPro" id="IPR054254">
    <property type="entry name" value="DUF6985"/>
</dbReference>
<proteinExistence type="predicted"/>
<evidence type="ECO:0000259" key="2">
    <source>
        <dbReference type="Pfam" id="PF22481"/>
    </source>
</evidence>
<reference evidence="3" key="1">
    <citation type="submission" date="2023-07" db="EMBL/GenBank/DDBJ databases">
        <title>Functional and genomic diversity of the sorghum phyllosphere microbiome.</title>
        <authorList>
            <person name="Shade A."/>
        </authorList>
    </citation>
    <scope>NUCLEOTIDE SEQUENCE</scope>
    <source>
        <strain evidence="3">SORGH_AS_1067</strain>
    </source>
</reference>
<dbReference type="RefSeq" id="WP_307199232.1">
    <property type="nucleotide sequence ID" value="NZ_JAUTAN010000001.1"/>
</dbReference>
<comment type="caution">
    <text evidence="3">The sequence shown here is derived from an EMBL/GenBank/DDBJ whole genome shotgun (WGS) entry which is preliminary data.</text>
</comment>
<organism evidence="3 4">
    <name type="scientific">Nocardioides zeae</name>
    <dbReference type="NCBI Taxonomy" id="1457234"/>
    <lineage>
        <taxon>Bacteria</taxon>
        <taxon>Bacillati</taxon>
        <taxon>Actinomycetota</taxon>
        <taxon>Actinomycetes</taxon>
        <taxon>Propionibacteriales</taxon>
        <taxon>Nocardioidaceae</taxon>
        <taxon>Nocardioides</taxon>
    </lineage>
</organism>
<sequence>MAEIPGFGTFTLDERLGWLVGDTRLEVPGLGVLGTVVVDDPEADLAEVAAVLRRLTGLPPEFRATLTPFLWAYYSDVAAEWRFSDPLSRPEDVWSQVEIGDELHVVRHGDDWYVDIESSCDWEPEHGLQVVLRDGDTLTKIGPYDGHPPPPRHGRGLPRRRARGRSVRAPGLVASAQTCGSTSAAMSRRWSRSPRSSICR</sequence>
<evidence type="ECO:0000313" key="4">
    <source>
        <dbReference type="Proteomes" id="UP001239215"/>
    </source>
</evidence>
<name>A0AAJ1U1P1_9ACTN</name>
<feature type="domain" description="DUF6985" evidence="2">
    <location>
        <begin position="7"/>
        <end position="147"/>
    </location>
</feature>
<accession>A0AAJ1U1P1</accession>
<gene>
    <name evidence="3" type="ORF">QE405_001117</name>
</gene>
<feature type="region of interest" description="Disordered" evidence="1">
    <location>
        <begin position="141"/>
        <end position="200"/>
    </location>
</feature>
<evidence type="ECO:0000313" key="3">
    <source>
        <dbReference type="EMBL" id="MDQ1103833.1"/>
    </source>
</evidence>
<evidence type="ECO:0000256" key="1">
    <source>
        <dbReference type="SAM" id="MobiDB-lite"/>
    </source>
</evidence>
<feature type="compositionally biased region" description="Basic residues" evidence="1">
    <location>
        <begin position="150"/>
        <end position="166"/>
    </location>
</feature>
<dbReference type="Pfam" id="PF22481">
    <property type="entry name" value="DUF6985"/>
    <property type="match status" value="1"/>
</dbReference>
<feature type="compositionally biased region" description="Low complexity" evidence="1">
    <location>
        <begin position="181"/>
        <end position="200"/>
    </location>
</feature>
<protein>
    <recommendedName>
        <fullName evidence="2">DUF6985 domain-containing protein</fullName>
    </recommendedName>
</protein>
<dbReference type="Proteomes" id="UP001239215">
    <property type="component" value="Unassembled WGS sequence"/>
</dbReference>
<dbReference type="AlphaFoldDB" id="A0AAJ1U1P1"/>